<dbReference type="AlphaFoldDB" id="A0A844GED3"/>
<evidence type="ECO:0000256" key="7">
    <source>
        <dbReference type="PROSITE-ProRule" id="PRU00473"/>
    </source>
</evidence>
<feature type="domain" description="OmpA-like" evidence="9">
    <location>
        <begin position="158"/>
        <end position="277"/>
    </location>
</feature>
<evidence type="ECO:0000256" key="4">
    <source>
        <dbReference type="ARBA" id="ARBA00022692"/>
    </source>
</evidence>
<evidence type="ECO:0000259" key="9">
    <source>
        <dbReference type="PROSITE" id="PS51123"/>
    </source>
</evidence>
<protein>
    <submittedName>
        <fullName evidence="10">OmpA family protein</fullName>
    </submittedName>
</protein>
<dbReference type="EMBL" id="WLYX01000001">
    <property type="protein sequence ID" value="MTD32915.1"/>
    <property type="molecule type" value="Genomic_DNA"/>
</dbReference>
<evidence type="ECO:0000256" key="8">
    <source>
        <dbReference type="SAM" id="MobiDB-lite"/>
    </source>
</evidence>
<accession>A0A844GED3</accession>
<organism evidence="10 11">
    <name type="scientific">Paludibacterium denitrificans</name>
    <dbReference type="NCBI Taxonomy" id="2675226"/>
    <lineage>
        <taxon>Bacteria</taxon>
        <taxon>Pseudomonadati</taxon>
        <taxon>Pseudomonadota</taxon>
        <taxon>Betaproteobacteria</taxon>
        <taxon>Neisseriales</taxon>
        <taxon>Chromobacteriaceae</taxon>
        <taxon>Paludibacterium</taxon>
    </lineage>
</organism>
<dbReference type="Pfam" id="PF13677">
    <property type="entry name" value="MotB_plug"/>
    <property type="match status" value="1"/>
</dbReference>
<keyword evidence="4" id="KW-0812">Transmembrane</keyword>
<evidence type="ECO:0000256" key="5">
    <source>
        <dbReference type="ARBA" id="ARBA00022989"/>
    </source>
</evidence>
<evidence type="ECO:0000256" key="6">
    <source>
        <dbReference type="ARBA" id="ARBA00023136"/>
    </source>
</evidence>
<dbReference type="GO" id="GO:0005886">
    <property type="term" value="C:plasma membrane"/>
    <property type="evidence" value="ECO:0007669"/>
    <property type="project" value="UniProtKB-SubCell"/>
</dbReference>
<dbReference type="CDD" id="cd07185">
    <property type="entry name" value="OmpA_C-like"/>
    <property type="match status" value="1"/>
</dbReference>
<keyword evidence="11" id="KW-1185">Reference proteome</keyword>
<dbReference type="Pfam" id="PF00691">
    <property type="entry name" value="OmpA"/>
    <property type="match status" value="1"/>
</dbReference>
<evidence type="ECO:0000313" key="11">
    <source>
        <dbReference type="Proteomes" id="UP000446658"/>
    </source>
</evidence>
<keyword evidence="3" id="KW-1003">Cell membrane</keyword>
<dbReference type="InterPro" id="IPR050330">
    <property type="entry name" value="Bact_OuterMem_StrucFunc"/>
</dbReference>
<reference evidence="10 11" key="1">
    <citation type="submission" date="2019-11" db="EMBL/GenBank/DDBJ databases">
        <title>Draft genome sequence of Paludibacterium sp. dN18-1.</title>
        <authorList>
            <person name="Im W.-T."/>
        </authorList>
    </citation>
    <scope>NUCLEOTIDE SEQUENCE [LARGE SCALE GENOMIC DNA]</scope>
    <source>
        <strain evidence="11">dN 18-1</strain>
    </source>
</reference>
<evidence type="ECO:0000313" key="10">
    <source>
        <dbReference type="EMBL" id="MTD32915.1"/>
    </source>
</evidence>
<comment type="subcellular location">
    <subcellularLocation>
        <location evidence="1">Cell membrane</location>
        <topology evidence="1">Single-pass membrane protein</topology>
    </subcellularLocation>
</comment>
<comment type="caution">
    <text evidence="10">The sequence shown here is derived from an EMBL/GenBank/DDBJ whole genome shotgun (WGS) entry which is preliminary data.</text>
</comment>
<dbReference type="InterPro" id="IPR006665">
    <property type="entry name" value="OmpA-like"/>
</dbReference>
<keyword evidence="5" id="KW-1133">Transmembrane helix</keyword>
<dbReference type="Gene3D" id="3.30.1330.60">
    <property type="entry name" value="OmpA-like domain"/>
    <property type="match status" value="1"/>
</dbReference>
<dbReference type="PANTHER" id="PTHR30329:SF21">
    <property type="entry name" value="LIPOPROTEIN YIAD-RELATED"/>
    <property type="match status" value="1"/>
</dbReference>
<sequence>MTPAKGQKLQEEAIVKRVSRKHDDDGHGGAWKVAFADFCPALMCLFLVLWVLASRSKEQLESIMASGSGPQDLSRGDKMMDNITNPAGSLISREPIPGKGGGNPGPATSPDPETKLTKTHYDSPADMKELATVLAKLSDESGLAGNLQTIITPYGLRVMLHDTDKQGMFQRGSAVPSDPFRQLLHRLGPLFSRITNQMLVVGHTDAKQYRGQGGAAFSNWSLSSNRAMAARANLLEGGMKAQSVLQVVGMADRAPLNAHDPEGAVNRRIELLILTPGQAKLISQMYGMPHDVVPLAPGVDSVTPDKAALEKLRGAVKQRTESHHENYQ</sequence>
<dbReference type="InterPro" id="IPR025713">
    <property type="entry name" value="MotB-like_N_dom"/>
</dbReference>
<evidence type="ECO:0000256" key="1">
    <source>
        <dbReference type="ARBA" id="ARBA00004162"/>
    </source>
</evidence>
<evidence type="ECO:0000256" key="3">
    <source>
        <dbReference type="ARBA" id="ARBA00022475"/>
    </source>
</evidence>
<feature type="region of interest" description="Disordered" evidence="8">
    <location>
        <begin position="63"/>
        <end position="119"/>
    </location>
</feature>
<proteinExistence type="inferred from homology"/>
<dbReference type="SUPFAM" id="SSF103088">
    <property type="entry name" value="OmpA-like"/>
    <property type="match status" value="1"/>
</dbReference>
<dbReference type="InterPro" id="IPR036737">
    <property type="entry name" value="OmpA-like_sf"/>
</dbReference>
<keyword evidence="6 7" id="KW-0472">Membrane</keyword>
<name>A0A844GED3_9NEIS</name>
<dbReference type="PROSITE" id="PS51123">
    <property type="entry name" value="OMPA_2"/>
    <property type="match status" value="1"/>
</dbReference>
<gene>
    <name evidence="10" type="ORF">GKE73_05860</name>
</gene>
<dbReference type="RefSeq" id="WP_230369562.1">
    <property type="nucleotide sequence ID" value="NZ_WLYX01000001.1"/>
</dbReference>
<evidence type="ECO:0000256" key="2">
    <source>
        <dbReference type="ARBA" id="ARBA00008914"/>
    </source>
</evidence>
<dbReference type="Proteomes" id="UP000446658">
    <property type="component" value="Unassembled WGS sequence"/>
</dbReference>
<dbReference type="PANTHER" id="PTHR30329">
    <property type="entry name" value="STATOR ELEMENT OF FLAGELLAR MOTOR COMPLEX"/>
    <property type="match status" value="1"/>
</dbReference>
<comment type="similarity">
    <text evidence="2">Belongs to the MotB family.</text>
</comment>